<comment type="caution">
    <text evidence="6">The sequence shown here is derived from an EMBL/GenBank/DDBJ whole genome shotgun (WGS) entry which is preliminary data.</text>
</comment>
<feature type="signal peptide" evidence="3">
    <location>
        <begin position="1"/>
        <end position="21"/>
    </location>
</feature>
<dbReference type="GO" id="GO:0015562">
    <property type="term" value="F:efflux transmembrane transporter activity"/>
    <property type="evidence" value="ECO:0007669"/>
    <property type="project" value="TreeGrafter"/>
</dbReference>
<gene>
    <name evidence="6" type="ORF">HY076_04935</name>
</gene>
<dbReference type="Proteomes" id="UP000807850">
    <property type="component" value="Unassembled WGS sequence"/>
</dbReference>
<sequence length="361" mass="38047">MMRSPAASMRRFGAVTSIALAALLAPLIAGCAGGAGKGGFKMPPVPVEVSNVAAQAVTDRFHAVGTIDANETVKMVTEIGAIARELPFAEGQSITEGALIAHLEDNDLKADAARAEALRDQARTNRQRVAQLFEQRAASQQELDDAASALKVAEANDVLARTRAAKAIIRSPLSGVVGRRLVSPGQYLAVGQPITDVASVDVMKIAFASPERYVAQLQRGASVTISTTAYPGRTFDGMISVVDPMIDPVSHTVQIVARIPNRGRLLKPGMSADVNATLGRRANALVVPDEAIFAEGDQNFVYIVKPDSSVMRQAVVIGTRDSTQAEITQGLKPGDRVVRAGYQKLFDGAKVMPMPAGGPGR</sequence>
<dbReference type="Gene3D" id="2.40.30.170">
    <property type="match status" value="1"/>
</dbReference>
<evidence type="ECO:0000259" key="5">
    <source>
        <dbReference type="Pfam" id="PF25989"/>
    </source>
</evidence>
<evidence type="ECO:0000313" key="6">
    <source>
        <dbReference type="EMBL" id="MBI3539597.1"/>
    </source>
</evidence>
<evidence type="ECO:0000313" key="7">
    <source>
        <dbReference type="Proteomes" id="UP000807850"/>
    </source>
</evidence>
<dbReference type="AlphaFoldDB" id="A0A9D6L9X7"/>
<feature type="chain" id="PRO_5039044211" evidence="3">
    <location>
        <begin position="22"/>
        <end position="361"/>
    </location>
</feature>
<evidence type="ECO:0000256" key="1">
    <source>
        <dbReference type="ARBA" id="ARBA00009477"/>
    </source>
</evidence>
<proteinExistence type="inferred from homology"/>
<feature type="domain" description="CusB-like beta-barrel" evidence="4">
    <location>
        <begin position="207"/>
        <end position="276"/>
    </location>
</feature>
<dbReference type="InterPro" id="IPR006143">
    <property type="entry name" value="RND_pump_MFP"/>
</dbReference>
<protein>
    <submittedName>
        <fullName evidence="6">Efflux RND transporter periplasmic adaptor subunit</fullName>
    </submittedName>
</protein>
<dbReference type="PANTHER" id="PTHR30469">
    <property type="entry name" value="MULTIDRUG RESISTANCE PROTEIN MDTA"/>
    <property type="match status" value="1"/>
</dbReference>
<dbReference type="Pfam" id="PF25954">
    <property type="entry name" value="Beta-barrel_RND_2"/>
    <property type="match status" value="1"/>
</dbReference>
<evidence type="ECO:0000256" key="3">
    <source>
        <dbReference type="SAM" id="SignalP"/>
    </source>
</evidence>
<dbReference type="GO" id="GO:1990281">
    <property type="term" value="C:efflux pump complex"/>
    <property type="evidence" value="ECO:0007669"/>
    <property type="project" value="TreeGrafter"/>
</dbReference>
<dbReference type="PROSITE" id="PS51257">
    <property type="entry name" value="PROKAR_LIPOPROTEIN"/>
    <property type="match status" value="1"/>
</dbReference>
<keyword evidence="3" id="KW-0732">Signal</keyword>
<dbReference type="FunFam" id="2.40.30.170:FF:000010">
    <property type="entry name" value="Efflux RND transporter periplasmic adaptor subunit"/>
    <property type="match status" value="1"/>
</dbReference>
<organism evidence="6 7">
    <name type="scientific">Eiseniibacteriota bacterium</name>
    <dbReference type="NCBI Taxonomy" id="2212470"/>
    <lineage>
        <taxon>Bacteria</taxon>
        <taxon>Candidatus Eiseniibacteriota</taxon>
    </lineage>
</organism>
<dbReference type="Gene3D" id="2.40.50.100">
    <property type="match status" value="1"/>
</dbReference>
<dbReference type="InterPro" id="IPR058637">
    <property type="entry name" value="YknX-like_C"/>
</dbReference>
<evidence type="ECO:0000259" key="4">
    <source>
        <dbReference type="Pfam" id="PF25954"/>
    </source>
</evidence>
<name>A0A9D6L9X7_UNCEI</name>
<dbReference type="EMBL" id="JACQAY010000152">
    <property type="protein sequence ID" value="MBI3539597.1"/>
    <property type="molecule type" value="Genomic_DNA"/>
</dbReference>
<dbReference type="Gene3D" id="1.10.287.470">
    <property type="entry name" value="Helix hairpin bin"/>
    <property type="match status" value="1"/>
</dbReference>
<evidence type="ECO:0000256" key="2">
    <source>
        <dbReference type="SAM" id="Coils"/>
    </source>
</evidence>
<dbReference type="Pfam" id="PF25989">
    <property type="entry name" value="YknX_C"/>
    <property type="match status" value="1"/>
</dbReference>
<comment type="similarity">
    <text evidence="1">Belongs to the membrane fusion protein (MFP) (TC 8.A.1) family.</text>
</comment>
<feature type="coiled-coil region" evidence="2">
    <location>
        <begin position="115"/>
        <end position="156"/>
    </location>
</feature>
<keyword evidence="2" id="KW-0175">Coiled coil</keyword>
<dbReference type="Gene3D" id="2.40.420.20">
    <property type="match status" value="1"/>
</dbReference>
<dbReference type="NCBIfam" id="TIGR01730">
    <property type="entry name" value="RND_mfp"/>
    <property type="match status" value="1"/>
</dbReference>
<accession>A0A9D6L9X7</accession>
<feature type="domain" description="YknX-like C-terminal permuted SH3-like" evidence="5">
    <location>
        <begin position="284"/>
        <end position="351"/>
    </location>
</feature>
<dbReference type="InterPro" id="IPR058792">
    <property type="entry name" value="Beta-barrel_RND_2"/>
</dbReference>
<dbReference type="SUPFAM" id="SSF111369">
    <property type="entry name" value="HlyD-like secretion proteins"/>
    <property type="match status" value="1"/>
</dbReference>
<reference evidence="6" key="1">
    <citation type="submission" date="2020-07" db="EMBL/GenBank/DDBJ databases">
        <title>Huge and variable diversity of episymbiotic CPR bacteria and DPANN archaea in groundwater ecosystems.</title>
        <authorList>
            <person name="He C.Y."/>
            <person name="Keren R."/>
            <person name="Whittaker M."/>
            <person name="Farag I.F."/>
            <person name="Doudna J."/>
            <person name="Cate J.H.D."/>
            <person name="Banfield J.F."/>
        </authorList>
    </citation>
    <scope>NUCLEOTIDE SEQUENCE</scope>
    <source>
        <strain evidence="6">NC_groundwater_928_Pr1_S-0.2um_72_17</strain>
    </source>
</reference>